<dbReference type="Pfam" id="PF00875">
    <property type="entry name" value="DNA_photolyase"/>
    <property type="match status" value="1"/>
</dbReference>
<evidence type="ECO:0000256" key="1">
    <source>
        <dbReference type="ARBA" id="ARBA00001974"/>
    </source>
</evidence>
<evidence type="ECO:0000313" key="7">
    <source>
        <dbReference type="EMBL" id="QBR47487.1"/>
    </source>
</evidence>
<sequence length="478" mass="56007">MSKTSVMWFRRDLRVSDNIALAHAVENSDKILFVFHIDTQQLEKQPTVNQSSFFASVQQLKKSLKKQNINLYVFYGELKDMFNHIKKQLPHWRDLYFNRDEHGYGGERDQVITKYCQEKLNISVHATMDYNLHAAHDIKKADGHYYQVFTPYFKRWMTLVKSNPITIDLTNISQEHLTVSTLEQDSMLDALIDEKHSYAYVDQIGEDKARKILSDFIENKLTQYDQNRDVPSLDATSHLSRYLRTGEISIRVVYEGIKQAPDSDGRSTFIKELCWRDYYNMIYATHPQQNESAIRPEFRQIRWRDDKIGFDDWQTGHTGFPIVDAAMRQLNETGWMHNRLRMIVASFLTKDLLINWQWGENYFKQKLVDYDPASNIGGWQWAASTGTDSVPYFRIFNPTLQSKKFDPQGLFIKKYIPELKRIPGAKIHEPNKLSSIDQKRYHISIGHDYPKPIVNHKTARINAIAAYEKSKTMNSVDI</sequence>
<dbReference type="InterPro" id="IPR005101">
    <property type="entry name" value="Cryptochr/Photolyase_FAD-bd"/>
</dbReference>
<dbReference type="PROSITE" id="PS00394">
    <property type="entry name" value="DNA_PHOTOLYASES_1_1"/>
    <property type="match status" value="1"/>
</dbReference>
<dbReference type="InterPro" id="IPR036155">
    <property type="entry name" value="Crypto/Photolyase_N_sf"/>
</dbReference>
<evidence type="ECO:0000259" key="6">
    <source>
        <dbReference type="PROSITE" id="PS51645"/>
    </source>
</evidence>
<dbReference type="PANTHER" id="PTHR11455:SF9">
    <property type="entry name" value="CRYPTOCHROME CIRCADIAN CLOCK 5 ISOFORM X1"/>
    <property type="match status" value="1"/>
</dbReference>
<dbReference type="Proteomes" id="UP000295756">
    <property type="component" value="Chromosome"/>
</dbReference>
<feature type="domain" description="Photolyase/cryptochrome alpha/beta" evidence="6">
    <location>
        <begin position="3"/>
        <end position="132"/>
    </location>
</feature>
<dbReference type="InterPro" id="IPR036134">
    <property type="entry name" value="Crypto/Photolyase_FAD-like_sf"/>
</dbReference>
<dbReference type="PANTHER" id="PTHR11455">
    <property type="entry name" value="CRYPTOCHROME"/>
    <property type="match status" value="1"/>
</dbReference>
<proteinExistence type="inferred from homology"/>
<dbReference type="EMBL" id="CP037939">
    <property type="protein sequence ID" value="QBR47487.1"/>
    <property type="molecule type" value="Genomic_DNA"/>
</dbReference>
<keyword evidence="2 5" id="KW-0285">Flavoprotein</keyword>
<keyword evidence="4 5" id="KW-0157">Chromophore</keyword>
<name>A0ABX5SJD6_9LACO</name>
<dbReference type="InterPro" id="IPR014729">
    <property type="entry name" value="Rossmann-like_a/b/a_fold"/>
</dbReference>
<evidence type="ECO:0000313" key="8">
    <source>
        <dbReference type="Proteomes" id="UP000295756"/>
    </source>
</evidence>
<dbReference type="Pfam" id="PF03441">
    <property type="entry name" value="FAD_binding_7"/>
    <property type="match status" value="1"/>
</dbReference>
<accession>A0ABX5SJD6</accession>
<keyword evidence="3 5" id="KW-0274">FAD</keyword>
<dbReference type="SUPFAM" id="SSF52425">
    <property type="entry name" value="Cryptochrome/photolyase, N-terminal domain"/>
    <property type="match status" value="1"/>
</dbReference>
<keyword evidence="8" id="KW-1185">Reference proteome</keyword>
<protein>
    <submittedName>
        <fullName evidence="7">Deoxyribodipyrimidine photo-lyase</fullName>
    </submittedName>
</protein>
<dbReference type="InterPro" id="IPR006050">
    <property type="entry name" value="DNA_photolyase_N"/>
</dbReference>
<comment type="similarity">
    <text evidence="5">Belongs to the DNA photolyase family.</text>
</comment>
<dbReference type="SUPFAM" id="SSF48173">
    <property type="entry name" value="Cryptochrome/photolyase FAD-binding domain"/>
    <property type="match status" value="1"/>
</dbReference>
<dbReference type="Gene3D" id="1.10.579.10">
    <property type="entry name" value="DNA Cyclobutane Dipyrimidine Photolyase, subunit A, domain 3"/>
    <property type="match status" value="1"/>
</dbReference>
<dbReference type="PROSITE" id="PS51645">
    <property type="entry name" value="PHR_CRY_ALPHA_BETA"/>
    <property type="match status" value="1"/>
</dbReference>
<dbReference type="Gene3D" id="1.25.40.80">
    <property type="match status" value="1"/>
</dbReference>
<gene>
    <name evidence="7" type="ORF">EW139_04885</name>
</gene>
<reference evidence="7 8" key="1">
    <citation type="submission" date="2019-03" db="EMBL/GenBank/DDBJ databases">
        <title>Complete Genome Sequence of Leuconostoc kimchii strain NKJ218 Isolated from Homemade Kimchi.</title>
        <authorList>
            <person name="Jung J.Y."/>
            <person name="Jin H.M."/>
            <person name="Jung J.-W."/>
            <person name="Lee S.-Y."/>
            <person name="Ryu B.-G."/>
            <person name="Han S.-S."/>
            <person name="Kang H.K."/>
            <person name="Choi H.W."/>
            <person name="Chung E.J."/>
            <person name="Choi K.-M."/>
        </authorList>
    </citation>
    <scope>NUCLEOTIDE SEQUENCE [LARGE SCALE GENOMIC DNA]</scope>
    <source>
        <strain evidence="7 8">NKJ218</strain>
    </source>
</reference>
<evidence type="ECO:0000256" key="5">
    <source>
        <dbReference type="RuleBase" id="RU004182"/>
    </source>
</evidence>
<dbReference type="RefSeq" id="WP_013102312.1">
    <property type="nucleotide sequence ID" value="NZ_CP037939.1"/>
</dbReference>
<evidence type="ECO:0000256" key="2">
    <source>
        <dbReference type="ARBA" id="ARBA00022630"/>
    </source>
</evidence>
<evidence type="ECO:0000256" key="3">
    <source>
        <dbReference type="ARBA" id="ARBA00022827"/>
    </source>
</evidence>
<organism evidence="7 8">
    <name type="scientific">Leuconostoc kimchii</name>
    <dbReference type="NCBI Taxonomy" id="136609"/>
    <lineage>
        <taxon>Bacteria</taxon>
        <taxon>Bacillati</taxon>
        <taxon>Bacillota</taxon>
        <taxon>Bacilli</taxon>
        <taxon>Lactobacillales</taxon>
        <taxon>Lactobacillaceae</taxon>
        <taxon>Leuconostoc</taxon>
    </lineage>
</organism>
<evidence type="ECO:0000256" key="4">
    <source>
        <dbReference type="ARBA" id="ARBA00022991"/>
    </source>
</evidence>
<dbReference type="PROSITE" id="PS00691">
    <property type="entry name" value="DNA_PHOTOLYASES_1_2"/>
    <property type="match status" value="1"/>
</dbReference>
<dbReference type="InterPro" id="IPR002081">
    <property type="entry name" value="Cryptochrome/DNA_photolyase_1"/>
</dbReference>
<comment type="cofactor">
    <cofactor evidence="1">
        <name>FAD</name>
        <dbReference type="ChEBI" id="CHEBI:57692"/>
    </cofactor>
</comment>
<dbReference type="InterPro" id="IPR018394">
    <property type="entry name" value="DNA_photolyase_1_CS_C"/>
</dbReference>
<dbReference type="Gene3D" id="3.40.50.620">
    <property type="entry name" value="HUPs"/>
    <property type="match status" value="1"/>
</dbReference>
<dbReference type="PRINTS" id="PR00147">
    <property type="entry name" value="DNAPHOTLYASE"/>
</dbReference>